<dbReference type="Proteomes" id="UP000663853">
    <property type="component" value="Unassembled WGS sequence"/>
</dbReference>
<name>A0A8H2X271_9AGAM</name>
<organism evidence="2 3">
    <name type="scientific">Rhizoctonia solani</name>
    <dbReference type="NCBI Taxonomy" id="456999"/>
    <lineage>
        <taxon>Eukaryota</taxon>
        <taxon>Fungi</taxon>
        <taxon>Dikarya</taxon>
        <taxon>Basidiomycota</taxon>
        <taxon>Agaricomycotina</taxon>
        <taxon>Agaricomycetes</taxon>
        <taxon>Cantharellales</taxon>
        <taxon>Ceratobasidiaceae</taxon>
        <taxon>Rhizoctonia</taxon>
    </lineage>
</organism>
<dbReference type="EMBL" id="CAJMXA010000085">
    <property type="protein sequence ID" value="CAE6415242.1"/>
    <property type="molecule type" value="Genomic_DNA"/>
</dbReference>
<evidence type="ECO:0000256" key="1">
    <source>
        <dbReference type="SAM" id="MobiDB-lite"/>
    </source>
</evidence>
<sequence>MLTNSTDQTLPKPVGIPSNSPKCPPIDCKVDPLMLPLRGHKGVAWIPESPESDYAESALQGESSLDEMFESARYPGISKAPAFGETLYESSPEDPSRSPSEEPEGSSEMFSPTSSYHGIDGAPPFDKSPFNISLDDSAYDLLEQLEILLAQSHSAN</sequence>
<proteinExistence type="predicted"/>
<evidence type="ECO:0000313" key="3">
    <source>
        <dbReference type="Proteomes" id="UP000663853"/>
    </source>
</evidence>
<accession>A0A8H2X271</accession>
<gene>
    <name evidence="2" type="ORF">RDB_LOCUS5414</name>
</gene>
<protein>
    <submittedName>
        <fullName evidence="2">Uncharacterized protein</fullName>
    </submittedName>
</protein>
<dbReference type="AlphaFoldDB" id="A0A8H2X271"/>
<feature type="region of interest" description="Disordered" evidence="1">
    <location>
        <begin position="45"/>
        <end position="130"/>
    </location>
</feature>
<evidence type="ECO:0000313" key="2">
    <source>
        <dbReference type="EMBL" id="CAE6415242.1"/>
    </source>
</evidence>
<comment type="caution">
    <text evidence="2">The sequence shown here is derived from an EMBL/GenBank/DDBJ whole genome shotgun (WGS) entry which is preliminary data.</text>
</comment>
<reference evidence="2" key="1">
    <citation type="submission" date="2021-01" db="EMBL/GenBank/DDBJ databases">
        <authorList>
            <person name="Kaushik A."/>
        </authorList>
    </citation>
    <scope>NUCLEOTIDE SEQUENCE</scope>
    <source>
        <strain evidence="2">AG6-10EEA</strain>
    </source>
</reference>
<feature type="region of interest" description="Disordered" evidence="1">
    <location>
        <begin position="1"/>
        <end position="23"/>
    </location>
</feature>